<dbReference type="GO" id="GO:0005524">
    <property type="term" value="F:ATP binding"/>
    <property type="evidence" value="ECO:0007669"/>
    <property type="project" value="UniProtKB-UniRule"/>
</dbReference>
<comment type="similarity">
    <text evidence="7">Belongs to the MurCDEF family.</text>
</comment>
<dbReference type="HAMAP" id="MF_02209">
    <property type="entry name" value="MurL"/>
    <property type="match status" value="1"/>
</dbReference>
<feature type="domain" description="Mur ligase central" evidence="9">
    <location>
        <begin position="517"/>
        <end position="620"/>
    </location>
</feature>
<evidence type="ECO:0000259" key="11">
    <source>
        <dbReference type="Pfam" id="PF26299"/>
    </source>
</evidence>
<name>A0A1F6X046_9BACT</name>
<gene>
    <name evidence="7" type="primary">murD</name>
    <name evidence="8" type="synonym">murL</name>
    <name evidence="12" type="ORF">A3A91_02775</name>
</gene>
<feature type="domain" description="MurL N-terminal" evidence="11">
    <location>
        <begin position="4"/>
        <end position="279"/>
    </location>
</feature>
<dbReference type="GO" id="GO:0008360">
    <property type="term" value="P:regulation of cell shape"/>
    <property type="evidence" value="ECO:0007669"/>
    <property type="project" value="UniProtKB-KW"/>
</dbReference>
<comment type="subcellular location">
    <subcellularLocation>
        <location evidence="1 7">Cytoplasm</location>
    </subcellularLocation>
</comment>
<dbReference type="EMBL" id="MFUR01000003">
    <property type="protein sequence ID" value="OGI87394.1"/>
    <property type="molecule type" value="Genomic_DNA"/>
</dbReference>
<dbReference type="SUPFAM" id="SSF53244">
    <property type="entry name" value="MurD-like peptide ligases, peptide-binding domain"/>
    <property type="match status" value="1"/>
</dbReference>
<keyword evidence="7" id="KW-0961">Cell wall biogenesis/degradation</keyword>
<comment type="function">
    <text evidence="7">Cell wall formation. Catalyzes the addition of glutamate to the nucleotide precursor UDP-N-acetylmuramoyl-L-alanine (UMA).</text>
</comment>
<comment type="caution">
    <text evidence="12">The sequence shown here is derived from an EMBL/GenBank/DDBJ whole genome shotgun (WGS) entry which is preliminary data.</text>
</comment>
<dbReference type="InterPro" id="IPR005762">
    <property type="entry name" value="MurD"/>
</dbReference>
<dbReference type="GO" id="GO:0008764">
    <property type="term" value="F:UDP-N-acetylmuramoylalanine-D-glutamate ligase activity"/>
    <property type="evidence" value="ECO:0007669"/>
    <property type="project" value="UniProtKB-UniRule"/>
</dbReference>
<evidence type="ECO:0000259" key="9">
    <source>
        <dbReference type="Pfam" id="PF08245"/>
    </source>
</evidence>
<comment type="pathway">
    <text evidence="2 7">Cell wall biogenesis; peptidoglycan biosynthesis.</text>
</comment>
<evidence type="ECO:0000256" key="3">
    <source>
        <dbReference type="ARBA" id="ARBA00022490"/>
    </source>
</evidence>
<dbReference type="EC" id="5.1.1.23" evidence="8"/>
<dbReference type="InterPro" id="IPR013221">
    <property type="entry name" value="Mur_ligase_cen"/>
</dbReference>
<dbReference type="InterPro" id="IPR058741">
    <property type="entry name" value="MurL_C"/>
</dbReference>
<keyword evidence="7" id="KW-0132">Cell division</keyword>
<keyword evidence="7" id="KW-0131">Cell cycle</keyword>
<dbReference type="GO" id="GO:0009252">
    <property type="term" value="P:peptidoglycan biosynthetic process"/>
    <property type="evidence" value="ECO:0007669"/>
    <property type="project" value="UniProtKB-UniRule"/>
</dbReference>
<evidence type="ECO:0000256" key="4">
    <source>
        <dbReference type="ARBA" id="ARBA00022598"/>
    </source>
</evidence>
<accession>A0A1F6X046</accession>
<dbReference type="Gene3D" id="3.90.190.20">
    <property type="entry name" value="Mur ligase, C-terminal domain"/>
    <property type="match status" value="1"/>
</dbReference>
<dbReference type="InterPro" id="IPR043689">
    <property type="entry name" value="MurL"/>
</dbReference>
<dbReference type="EC" id="6.3.2.9" evidence="7"/>
<dbReference type="Proteomes" id="UP000177001">
    <property type="component" value="Unassembled WGS sequence"/>
</dbReference>
<keyword evidence="8" id="KW-0413">Isomerase</keyword>
<dbReference type="GO" id="GO:0051301">
    <property type="term" value="P:cell division"/>
    <property type="evidence" value="ECO:0007669"/>
    <property type="project" value="UniProtKB-KW"/>
</dbReference>
<dbReference type="Pfam" id="PF26298">
    <property type="entry name" value="MurL_epimerase_C"/>
    <property type="match status" value="1"/>
</dbReference>
<dbReference type="PANTHER" id="PTHR43692">
    <property type="entry name" value="UDP-N-ACETYLMURAMOYLALANINE--D-GLUTAMATE LIGASE"/>
    <property type="match status" value="1"/>
</dbReference>
<comment type="similarity">
    <text evidence="8">Belongs to the MurL family.</text>
</comment>
<dbReference type="GO" id="GO:0071555">
    <property type="term" value="P:cell wall organization"/>
    <property type="evidence" value="ECO:0007669"/>
    <property type="project" value="UniProtKB-KW"/>
</dbReference>
<dbReference type="InterPro" id="IPR036615">
    <property type="entry name" value="Mur_ligase_C_dom_sf"/>
</dbReference>
<dbReference type="Gene3D" id="3.40.1190.10">
    <property type="entry name" value="Mur-like, catalytic domain"/>
    <property type="match status" value="2"/>
</dbReference>
<proteinExistence type="inferred from homology"/>
<dbReference type="GO" id="GO:0016855">
    <property type="term" value="F:racemase and epimerase activity, acting on amino acids and derivatives"/>
    <property type="evidence" value="ECO:0007669"/>
    <property type="project" value="UniProtKB-UniRule"/>
</dbReference>
<dbReference type="InterPro" id="IPR036565">
    <property type="entry name" value="Mur-like_cat_sf"/>
</dbReference>
<comment type="catalytic activity">
    <reaction evidence="8">
        <text>UDP-N-acetyl-alpha-D-muramoyl-L-alanyl-L-glutamate + ATP + H2O = UDP-N-acetyl-alpha-D-muramoyl-L-alanyl-D-glutamate + AMP + diphosphate + H(+)</text>
        <dbReference type="Rhea" id="RHEA:58812"/>
        <dbReference type="ChEBI" id="CHEBI:15377"/>
        <dbReference type="ChEBI" id="CHEBI:15378"/>
        <dbReference type="ChEBI" id="CHEBI:30616"/>
        <dbReference type="ChEBI" id="CHEBI:33019"/>
        <dbReference type="ChEBI" id="CHEBI:83900"/>
        <dbReference type="ChEBI" id="CHEBI:142725"/>
        <dbReference type="ChEBI" id="CHEBI:456215"/>
        <dbReference type="EC" id="5.1.1.23"/>
    </reaction>
</comment>
<keyword evidence="6 7" id="KW-0067">ATP-binding</keyword>
<organism evidence="12 13">
    <name type="scientific">Candidatus Nomurabacteria bacterium RIFCSPLOWO2_01_FULL_36_16</name>
    <dbReference type="NCBI Taxonomy" id="1801767"/>
    <lineage>
        <taxon>Bacteria</taxon>
        <taxon>Candidatus Nomuraibacteriota</taxon>
    </lineage>
</organism>
<evidence type="ECO:0000256" key="5">
    <source>
        <dbReference type="ARBA" id="ARBA00022741"/>
    </source>
</evidence>
<evidence type="ECO:0000256" key="7">
    <source>
        <dbReference type="HAMAP-Rule" id="MF_00639"/>
    </source>
</evidence>
<dbReference type="HAMAP" id="MF_00639">
    <property type="entry name" value="MurD"/>
    <property type="match status" value="1"/>
</dbReference>
<feature type="domain" description="MurL C-terminal" evidence="10">
    <location>
        <begin position="302"/>
        <end position="407"/>
    </location>
</feature>
<evidence type="ECO:0000256" key="8">
    <source>
        <dbReference type="HAMAP-Rule" id="MF_02209"/>
    </source>
</evidence>
<keyword evidence="3 7" id="KW-0963">Cytoplasm</keyword>
<keyword evidence="7" id="KW-0573">Peptidoglycan synthesis</keyword>
<protein>
    <recommendedName>
        <fullName evidence="7 8">Multifunctional fusion protein</fullName>
    </recommendedName>
    <domain>
        <recommendedName>
            <fullName evidence="7">UDP-N-acetylmuramoylalanine--D-glutamate ligase</fullName>
            <ecNumber evidence="7">6.3.2.9</ecNumber>
        </recommendedName>
        <alternativeName>
            <fullName evidence="7">D-glutamic acid-adding enzyme</fullName>
        </alternativeName>
        <alternativeName>
            <fullName evidence="7">UDP-N-acetylmuramoyl-L-alanyl-D-glutamate synthetase</fullName>
        </alternativeName>
    </domain>
    <domain>
        <recommendedName>
            <fullName evidence="8">UDP-N-acetyl-alpha-D-muramoyl-L-alanyl-L-glutamate epimerase</fullName>
            <ecNumber evidence="8">5.1.1.23</ecNumber>
        </recommendedName>
        <alternativeName>
            <fullName evidence="8">UDP-MurNAc-L-Ala-L-Glu epimerase</fullName>
        </alternativeName>
    </domain>
</protein>
<dbReference type="Pfam" id="PF26299">
    <property type="entry name" value="MurL_N"/>
    <property type="match status" value="1"/>
</dbReference>
<evidence type="ECO:0000259" key="10">
    <source>
        <dbReference type="Pfam" id="PF26298"/>
    </source>
</evidence>
<evidence type="ECO:0000256" key="1">
    <source>
        <dbReference type="ARBA" id="ARBA00004496"/>
    </source>
</evidence>
<keyword evidence="7" id="KW-0133">Cell shape</keyword>
<evidence type="ECO:0000313" key="13">
    <source>
        <dbReference type="Proteomes" id="UP000177001"/>
    </source>
</evidence>
<evidence type="ECO:0000313" key="12">
    <source>
        <dbReference type="EMBL" id="OGI87394.1"/>
    </source>
</evidence>
<keyword evidence="4 7" id="KW-0436">Ligase</keyword>
<keyword evidence="5 7" id="KW-0547">Nucleotide-binding</keyword>
<comment type="catalytic activity">
    <reaction evidence="7">
        <text>UDP-N-acetyl-alpha-D-muramoyl-L-alanine + D-glutamate + ATP = UDP-N-acetyl-alpha-D-muramoyl-L-alanyl-D-glutamate + ADP + phosphate + H(+)</text>
        <dbReference type="Rhea" id="RHEA:16429"/>
        <dbReference type="ChEBI" id="CHEBI:15378"/>
        <dbReference type="ChEBI" id="CHEBI:29986"/>
        <dbReference type="ChEBI" id="CHEBI:30616"/>
        <dbReference type="ChEBI" id="CHEBI:43474"/>
        <dbReference type="ChEBI" id="CHEBI:83898"/>
        <dbReference type="ChEBI" id="CHEBI:83900"/>
        <dbReference type="ChEBI" id="CHEBI:456216"/>
        <dbReference type="EC" id="6.3.2.9"/>
    </reaction>
</comment>
<sequence length="814" mass="93093">MSKKPKVFKFAGYEISPETNKIIFKYETGFYNSESLFFSEIIILPKKTKVLKDKNIYKFLEPLSLILGISYYKLYCPPKIETFFKLSKEQAEFWNTVYKKGLGEFLYRNKLDPKKLAKFPYAKIKNSPVRINTGDSILLGIGGGKDSIVAMKLLENFKTSLLSIETMRPDHISQNIIKKSGKPSVKIQRIFDSQILNLTDTYRGHIPISAIYAFLGILSCALYGHKYFTVGNAYSSNFGNLKYKSETVNHQWSKSSEFEVMLQEYTRKFITPDIIYFSLLRQFYEIRVAKMFAKEKEYFPLFASCNKNFKSFGERQNNLWCGECPKCAFVFLVLAPFVKKSELIKIFGKNLLNDVALLPLFKDILGFGKMKPFDCVGTFHESRVALHLAFKQDFARDFIVKSFFSKVKISEAIISKVFKTYNAPTLPTPFKFLGLKKVGILGYGREGKVTEKYLKKKYPNLIIEILDQMRDKNYLDKQINYDLLVKTPGISKEKIKIPYTTATNIFFSENKNFTIGITGSKGKSTTASLIYEILKKSGKKVRLLGNIGNPMLETLMVPVKRDEIFIIELSSYMLDDIEYSPNIAVLLNLFPEHMTYHGNVQNYYNAKGNIFKFQNEGDIALRPPFNIKLPFKESSVKLLGRHNIENIKVAVKVARILGVSDSIITKAVLGFQSLPHRLEYVGESKGIKFYDDAISTAPESTIEAIKALPETDTIFLGGEDRGFNFSELEKVLRKSNIKNIVLFPKTGKRILKSDEGFKILETNSMKKAVNFAFRNTRKGKICLLSTASPSYSIWKNFEEKGDLFKKFVKQYGAK</sequence>
<evidence type="ECO:0000256" key="2">
    <source>
        <dbReference type="ARBA" id="ARBA00004752"/>
    </source>
</evidence>
<feature type="binding site" evidence="7">
    <location>
        <begin position="519"/>
        <end position="525"/>
    </location>
    <ligand>
        <name>ATP</name>
        <dbReference type="ChEBI" id="CHEBI:30616"/>
    </ligand>
</feature>
<reference evidence="12 13" key="1">
    <citation type="journal article" date="2016" name="Nat. Commun.">
        <title>Thousands of microbial genomes shed light on interconnected biogeochemical processes in an aquifer system.</title>
        <authorList>
            <person name="Anantharaman K."/>
            <person name="Brown C.T."/>
            <person name="Hug L.A."/>
            <person name="Sharon I."/>
            <person name="Castelle C.J."/>
            <person name="Probst A.J."/>
            <person name="Thomas B.C."/>
            <person name="Singh A."/>
            <person name="Wilkins M.J."/>
            <person name="Karaoz U."/>
            <person name="Brodie E.L."/>
            <person name="Williams K.H."/>
            <person name="Hubbard S.S."/>
            <person name="Banfield J.F."/>
        </authorList>
    </citation>
    <scope>NUCLEOTIDE SEQUENCE [LARGE SCALE GENOMIC DNA]</scope>
</reference>
<dbReference type="InterPro" id="IPR058740">
    <property type="entry name" value="MurL_N"/>
</dbReference>
<dbReference type="GO" id="GO:0005737">
    <property type="term" value="C:cytoplasm"/>
    <property type="evidence" value="ECO:0007669"/>
    <property type="project" value="UniProtKB-SubCell"/>
</dbReference>
<comment type="function">
    <text evidence="8">Cell wall formation. Catalyzes epimerization of the terminal L-glutamate in UDP-N-acetyl-alpha-D-muramoyl-L-alanyl-L-glutamate.</text>
</comment>
<dbReference type="Pfam" id="PF08245">
    <property type="entry name" value="Mur_ligase_M"/>
    <property type="match status" value="1"/>
</dbReference>
<dbReference type="SUPFAM" id="SSF53623">
    <property type="entry name" value="MurD-like peptide ligases, catalytic domain"/>
    <property type="match status" value="1"/>
</dbReference>
<evidence type="ECO:0000256" key="6">
    <source>
        <dbReference type="ARBA" id="ARBA00022840"/>
    </source>
</evidence>
<dbReference type="UniPathway" id="UPA00219"/>
<dbReference type="AlphaFoldDB" id="A0A1F6X046"/>
<dbReference type="PANTHER" id="PTHR43692:SF1">
    <property type="entry name" value="UDP-N-ACETYLMURAMOYLALANINE--D-GLUTAMATE LIGASE"/>
    <property type="match status" value="1"/>
</dbReference>